<sequence>MMGIYVMTTSDKQNRSIITDDLRSFIGLESIPVTYDIERHAVGRFACAIGDPNPLYSNAEIAKSSSYRGLIAPPTFFRSLLPGKYPKPYPEPFAHILDGGSKYRFFEPVMVGDQITVVRKITELYEKSGRMGSMLFKISKISYTGKDGKLKATQTTTTITYGTGEKDLGVGDH</sequence>
<evidence type="ECO:0000313" key="2">
    <source>
        <dbReference type="EMBL" id="SUZ59463.1"/>
    </source>
</evidence>
<dbReference type="AlphaFoldDB" id="A0A381P1B4"/>
<dbReference type="SUPFAM" id="SSF54637">
    <property type="entry name" value="Thioesterase/thiol ester dehydrase-isomerase"/>
    <property type="match status" value="1"/>
</dbReference>
<dbReference type="InterPro" id="IPR029069">
    <property type="entry name" value="HotDog_dom_sf"/>
</dbReference>
<reference evidence="2" key="1">
    <citation type="submission" date="2018-05" db="EMBL/GenBank/DDBJ databases">
        <authorList>
            <person name="Lanie J.A."/>
            <person name="Ng W.-L."/>
            <person name="Kazmierczak K.M."/>
            <person name="Andrzejewski T.M."/>
            <person name="Davidsen T.M."/>
            <person name="Wayne K.J."/>
            <person name="Tettelin H."/>
            <person name="Glass J.I."/>
            <person name="Rusch D."/>
            <person name="Podicherti R."/>
            <person name="Tsui H.-C.T."/>
            <person name="Winkler M.E."/>
        </authorList>
    </citation>
    <scope>NUCLEOTIDE SEQUENCE</scope>
</reference>
<dbReference type="Pfam" id="PF13452">
    <property type="entry name" value="FAS1_DH_region"/>
    <property type="match status" value="1"/>
</dbReference>
<feature type="domain" description="FAS1-like dehydratase" evidence="1">
    <location>
        <begin position="24"/>
        <end position="150"/>
    </location>
</feature>
<name>A0A381P1B4_9ZZZZ</name>
<dbReference type="InterPro" id="IPR039569">
    <property type="entry name" value="FAS1-like_DH_region"/>
</dbReference>
<gene>
    <name evidence="2" type="ORF">METZ01_LOCUS12317</name>
</gene>
<dbReference type="CDD" id="cd03441">
    <property type="entry name" value="R_hydratase_like"/>
    <property type="match status" value="1"/>
</dbReference>
<dbReference type="EMBL" id="UINC01000679">
    <property type="protein sequence ID" value="SUZ59463.1"/>
    <property type="molecule type" value="Genomic_DNA"/>
</dbReference>
<accession>A0A381P1B4</accession>
<dbReference type="Gene3D" id="3.10.129.10">
    <property type="entry name" value="Hotdog Thioesterase"/>
    <property type="match status" value="1"/>
</dbReference>
<proteinExistence type="predicted"/>
<organism evidence="2">
    <name type="scientific">marine metagenome</name>
    <dbReference type="NCBI Taxonomy" id="408172"/>
    <lineage>
        <taxon>unclassified sequences</taxon>
        <taxon>metagenomes</taxon>
        <taxon>ecological metagenomes</taxon>
    </lineage>
</organism>
<protein>
    <recommendedName>
        <fullName evidence="1">FAS1-like dehydratase domain-containing protein</fullName>
    </recommendedName>
</protein>
<evidence type="ECO:0000259" key="1">
    <source>
        <dbReference type="Pfam" id="PF13452"/>
    </source>
</evidence>